<dbReference type="SUPFAM" id="SSF143437">
    <property type="entry name" value="THUMP domain-like"/>
    <property type="match status" value="1"/>
</dbReference>
<dbReference type="InterPro" id="IPR049962">
    <property type="entry name" value="THUMP_ThiI"/>
</dbReference>
<keyword evidence="6" id="KW-1185">Reference proteome</keyword>
<dbReference type="Pfam" id="PF02568">
    <property type="entry name" value="ThiI"/>
    <property type="match status" value="1"/>
</dbReference>
<evidence type="ECO:0000313" key="6">
    <source>
        <dbReference type="Proteomes" id="UP000002376"/>
    </source>
</evidence>
<evidence type="ECO:0000259" key="4">
    <source>
        <dbReference type="PROSITE" id="PS51165"/>
    </source>
</evidence>
<dbReference type="eggNOG" id="arCOG00038">
    <property type="taxonomic scope" value="Archaea"/>
</dbReference>
<dbReference type="STRING" id="633148.Tagg_0724"/>
<dbReference type="OrthoDB" id="372227at2157"/>
<dbReference type="Gene3D" id="3.40.50.620">
    <property type="entry name" value="HUPs"/>
    <property type="match status" value="1"/>
</dbReference>
<dbReference type="InterPro" id="IPR050102">
    <property type="entry name" value="tRNA_sulfurtransferase_ThiI"/>
</dbReference>
<keyword evidence="2" id="KW-0067">ATP-binding</keyword>
<name>D5U1J7_THEAM</name>
<organism evidence="5 6">
    <name type="scientific">Thermosphaera aggregans (strain DSM 11486 / M11TL)</name>
    <dbReference type="NCBI Taxonomy" id="633148"/>
    <lineage>
        <taxon>Archaea</taxon>
        <taxon>Thermoproteota</taxon>
        <taxon>Thermoprotei</taxon>
        <taxon>Desulfurococcales</taxon>
        <taxon>Desulfurococcaceae</taxon>
        <taxon>Thermosphaera</taxon>
    </lineage>
</organism>
<dbReference type="AlphaFoldDB" id="D5U1J7"/>
<dbReference type="EMBL" id="CP001939">
    <property type="protein sequence ID" value="ADG90997.1"/>
    <property type="molecule type" value="Genomic_DNA"/>
</dbReference>
<dbReference type="PANTHER" id="PTHR43209:SF1">
    <property type="entry name" value="TRNA SULFURTRANSFERASE"/>
    <property type="match status" value="1"/>
</dbReference>
<dbReference type="GO" id="GO:0005524">
    <property type="term" value="F:ATP binding"/>
    <property type="evidence" value="ECO:0007669"/>
    <property type="project" value="UniProtKB-KW"/>
</dbReference>
<dbReference type="GO" id="GO:0052837">
    <property type="term" value="P:thiazole biosynthetic process"/>
    <property type="evidence" value="ECO:0007669"/>
    <property type="project" value="TreeGrafter"/>
</dbReference>
<dbReference type="InterPro" id="IPR014729">
    <property type="entry name" value="Rossmann-like_a/b/a_fold"/>
</dbReference>
<dbReference type="SUPFAM" id="SSF52402">
    <property type="entry name" value="Adenine nucleotide alpha hydrolases-like"/>
    <property type="match status" value="1"/>
</dbReference>
<evidence type="ECO:0000256" key="2">
    <source>
        <dbReference type="ARBA" id="ARBA00022840"/>
    </source>
</evidence>
<dbReference type="HOGENOM" id="CLU_037952_4_0_2"/>
<dbReference type="KEGG" id="tag:Tagg_0724"/>
<proteinExistence type="predicted"/>
<dbReference type="PROSITE" id="PS51165">
    <property type="entry name" value="THUMP"/>
    <property type="match status" value="1"/>
</dbReference>
<dbReference type="GO" id="GO:0004810">
    <property type="term" value="F:CCA tRNA nucleotidyltransferase activity"/>
    <property type="evidence" value="ECO:0007669"/>
    <property type="project" value="InterPro"/>
</dbReference>
<dbReference type="InterPro" id="IPR020536">
    <property type="entry name" value="ThiI_AANH"/>
</dbReference>
<dbReference type="GeneID" id="9165739"/>
<dbReference type="GO" id="GO:0005829">
    <property type="term" value="C:cytosol"/>
    <property type="evidence" value="ECO:0007669"/>
    <property type="project" value="TreeGrafter"/>
</dbReference>
<feature type="domain" description="THUMP" evidence="4">
    <location>
        <begin position="61"/>
        <end position="160"/>
    </location>
</feature>
<dbReference type="GO" id="GO:0003723">
    <property type="term" value="F:RNA binding"/>
    <property type="evidence" value="ECO:0007669"/>
    <property type="project" value="UniProtKB-UniRule"/>
</dbReference>
<reference evidence="5 6" key="1">
    <citation type="journal article" date="2010" name="Stand. Genomic Sci.">
        <title>Complete genome sequence of Thermosphaera aggregans type strain (M11TL).</title>
        <authorList>
            <person name="Spring S."/>
            <person name="Rachel R."/>
            <person name="Lapidus A."/>
            <person name="Davenport K."/>
            <person name="Tice H."/>
            <person name="Copeland A."/>
            <person name="Cheng J.F."/>
            <person name="Lucas S."/>
            <person name="Chen F."/>
            <person name="Nolan M."/>
            <person name="Bruce D."/>
            <person name="Goodwin L."/>
            <person name="Pitluck S."/>
            <person name="Ivanova N."/>
            <person name="Mavromatis K."/>
            <person name="Ovchinnikova G."/>
            <person name="Pati A."/>
            <person name="Chen A."/>
            <person name="Palaniappan K."/>
            <person name="Land M."/>
            <person name="Hauser L."/>
            <person name="Chang Y.J."/>
            <person name="Jeffries C.C."/>
            <person name="Brettin T."/>
            <person name="Detter J.C."/>
            <person name="Tapia R."/>
            <person name="Han C."/>
            <person name="Heimerl T."/>
            <person name="Weikl F."/>
            <person name="Brambilla E."/>
            <person name="Goker M."/>
            <person name="Bristow J."/>
            <person name="Eisen J.A."/>
            <person name="Markowitz V."/>
            <person name="Hugenholtz P."/>
            <person name="Kyrpides N.C."/>
            <person name="Klenk H.P."/>
        </authorList>
    </citation>
    <scope>NUCLEOTIDE SEQUENCE [LARGE SCALE GENOMIC DNA]</scope>
    <source>
        <strain evidence="6">DSM 11486 / M11TL</strain>
    </source>
</reference>
<evidence type="ECO:0000256" key="3">
    <source>
        <dbReference type="PROSITE-ProRule" id="PRU00529"/>
    </source>
</evidence>
<keyword evidence="1" id="KW-0547">Nucleotide-binding</keyword>
<dbReference type="Proteomes" id="UP000002376">
    <property type="component" value="Chromosome"/>
</dbReference>
<dbReference type="CDD" id="cd11716">
    <property type="entry name" value="THUMP_ThiI"/>
    <property type="match status" value="1"/>
</dbReference>
<evidence type="ECO:0000313" key="5">
    <source>
        <dbReference type="EMBL" id="ADG90997.1"/>
    </source>
</evidence>
<dbReference type="InterPro" id="IPR004114">
    <property type="entry name" value="THUMP_dom"/>
</dbReference>
<accession>D5U1J7</accession>
<keyword evidence="3" id="KW-0694">RNA-binding</keyword>
<gene>
    <name evidence="5" type="ordered locus">Tagg_0724</name>
</gene>
<reference evidence="6" key="2">
    <citation type="journal article" date="2010" name="Stand. Genomic Sci.">
        <title>Complete genome sequence of Thermosphaera aggregans type strain (M11TLT).</title>
        <authorList>
            <person name="Spring S."/>
            <person name="Rachel R."/>
            <person name="Lapidus A."/>
            <person name="Davenport K."/>
            <person name="Tice H."/>
            <person name="Copeland A."/>
            <person name="Cheng J.-F."/>
            <person name="Lucas S."/>
            <person name="Chen F."/>
            <person name="Nolan M."/>
            <person name="Bruce D."/>
            <person name="Goodwin L."/>
            <person name="Pitluck S."/>
            <person name="Ivanova N."/>
            <person name="Mavromatis K."/>
            <person name="Ovchinnikova G."/>
            <person name="Pati A."/>
            <person name="Chen A."/>
            <person name="Palaniappan K."/>
            <person name="Land M."/>
            <person name="Hauser L."/>
            <person name="Chang Y.-J."/>
            <person name="Jeffries C.C."/>
            <person name="Brettin T."/>
            <person name="Detter J.C."/>
            <person name="Tapia R."/>
            <person name="Han C."/>
            <person name="Heimerl T."/>
            <person name="Weikl F."/>
            <person name="Brambilla E."/>
            <person name="Goker M."/>
            <person name="Bristow J."/>
            <person name="Eisen J.A."/>
            <person name="Markowitz V."/>
            <person name="Hugenholtz P."/>
            <person name="Kyrpides N.C."/>
            <person name="Klenk H.-P."/>
        </authorList>
    </citation>
    <scope>NUCLEOTIDE SEQUENCE [LARGE SCALE GENOMIC DNA]</scope>
    <source>
        <strain evidence="6">DSM 11486 / M11TL</strain>
    </source>
</reference>
<dbReference type="Gene3D" id="3.30.2130.30">
    <property type="match status" value="1"/>
</dbReference>
<protein>
    <submittedName>
        <fullName evidence="5">Thiamine biosynthesis protein</fullName>
    </submittedName>
</protein>
<dbReference type="RefSeq" id="WP_013129590.1">
    <property type="nucleotide sequence ID" value="NC_014160.1"/>
</dbReference>
<reference key="3">
    <citation type="submission" date="2010-02" db="EMBL/GenBank/DDBJ databases">
        <title>Complete genome sequence of Thermosphaera aggregans type strain (M11TL).</title>
        <authorList>
            <consortium name="US DOE Joint Genome Institute (JGI-PGF)"/>
            <person name="Spring S."/>
            <person name="Lapidus A."/>
            <person name="Munk C."/>
            <person name="Schroeder M."/>
            <person name="Glavina Del Rio T."/>
            <person name="Tice H."/>
            <person name="Copeland A."/>
            <person name="Cheng J.-F."/>
            <person name="Lucas S."/>
            <person name="Chen F."/>
            <person name="Nolan M."/>
            <person name="Bruce D."/>
            <person name="Goodwin L."/>
            <person name="Pitluck S."/>
            <person name="Ivanova N."/>
            <person name="Mavromatis K."/>
            <person name="Ovchinnikova G."/>
            <person name="Pati A."/>
            <person name="Chen A."/>
            <person name="Palaniappan K."/>
            <person name="Land M."/>
            <person name="Hauser L."/>
            <person name="Chang Y.-J."/>
            <person name="Jeffries C.C."/>
            <person name="Brettin T."/>
            <person name="Detter J.C."/>
            <person name="Tapia R."/>
            <person name="Han C."/>
            <person name="Chain P."/>
            <person name="Heimerl T."/>
            <person name="Weik F."/>
            <person name="Goker M."/>
            <person name="Rachel R."/>
            <person name="Bristow J."/>
            <person name="Eisen J.A."/>
            <person name="Markowitz V."/>
            <person name="Hugenholtz P."/>
            <person name="Kyrpides N.C."/>
            <person name="Klenk H.-P."/>
        </authorList>
    </citation>
    <scope>NUCLEOTIDE SEQUENCE</scope>
    <source>
        <strain>DSM 11486</strain>
    </source>
</reference>
<dbReference type="GO" id="GO:0002937">
    <property type="term" value="P:tRNA 4-thiouridine biosynthesis"/>
    <property type="evidence" value="ECO:0007669"/>
    <property type="project" value="TreeGrafter"/>
</dbReference>
<evidence type="ECO:0000256" key="1">
    <source>
        <dbReference type="ARBA" id="ARBA00022741"/>
    </source>
</evidence>
<sequence>MFNAVLVRPGEYMVRVQTRAKYLSFLRESIEKTFERRGLSARVRIVDNVRLLIDSLNSPSNQYFSVLQYVPGISSFSPVVEIEKDYSVLVKTIVAILLREKARRFRIELQGQLDHGRKELTALLSKAVVDETGAIVDLVEPEVVVGVDVRTRSMFIYNAVYKGIGGLPYGSQGCGVVLFSGGVDSALASILAVKRGVRIIPVFIDMSPYWSSMAVERAMEGLKLVAEKIPWNTLKAYIVRNTPRILANAQIPLRYRCLACKATMYKIASLVAEKENCDFIITGESLGQVASQTPSNLKTLTGLIDKLIMRPLIFMDKEEIIDASRKTGLSTLSREVGGCGLKPENPAISSGNEVQRILSDFLKQVEKDLEEVVQESDVIYL</sequence>
<dbReference type="PANTHER" id="PTHR43209">
    <property type="entry name" value="TRNA SULFURTRANSFERASE"/>
    <property type="match status" value="1"/>
</dbReference>